<dbReference type="Proteomes" id="UP000324705">
    <property type="component" value="Chromosome 2B"/>
</dbReference>
<sequence length="192" mass="20322">MFDGVLLWAATAAAELGIPRYAFTGTGCFMLLVQRSLLLHTPQERVTSPTESFVVPGLVRTNPPLRSGSAAPAANARADAPAASVGLGRLLLSPLPPSTSRVRLIWGHLNFILHVHGHELTDGHVAGAGHEPRDARPGVCLRGVLLRLPLQAARPGAGVTGSRHPLAVRLPHRTVHSALLAVSDVSLGRRRE</sequence>
<keyword evidence="2" id="KW-1185">Reference proteome</keyword>
<dbReference type="AlphaFoldDB" id="A0A9R1RSH2"/>
<accession>A0A9R1RSH2</accession>
<dbReference type="EMBL" id="LT934114">
    <property type="protein sequence ID" value="VAH51964.1"/>
    <property type="molecule type" value="Genomic_DNA"/>
</dbReference>
<protein>
    <submittedName>
        <fullName evidence="1">Uncharacterized protein</fullName>
    </submittedName>
</protein>
<organism evidence="1 2">
    <name type="scientific">Triticum turgidum subsp. durum</name>
    <name type="common">Durum wheat</name>
    <name type="synonym">Triticum durum</name>
    <dbReference type="NCBI Taxonomy" id="4567"/>
    <lineage>
        <taxon>Eukaryota</taxon>
        <taxon>Viridiplantae</taxon>
        <taxon>Streptophyta</taxon>
        <taxon>Embryophyta</taxon>
        <taxon>Tracheophyta</taxon>
        <taxon>Spermatophyta</taxon>
        <taxon>Magnoliopsida</taxon>
        <taxon>Liliopsida</taxon>
        <taxon>Poales</taxon>
        <taxon>Poaceae</taxon>
        <taxon>BOP clade</taxon>
        <taxon>Pooideae</taxon>
        <taxon>Triticodae</taxon>
        <taxon>Triticeae</taxon>
        <taxon>Triticinae</taxon>
        <taxon>Triticum</taxon>
    </lineage>
</organism>
<dbReference type="Gramene" id="TRITD2Bv1G222900.1">
    <property type="protein sequence ID" value="TRITD2Bv1G222900.1"/>
    <property type="gene ID" value="TRITD2Bv1G222900"/>
</dbReference>
<evidence type="ECO:0000313" key="1">
    <source>
        <dbReference type="EMBL" id="VAH51964.1"/>
    </source>
</evidence>
<dbReference type="Gene3D" id="3.40.50.2000">
    <property type="entry name" value="Glycogen Phosphorylase B"/>
    <property type="match status" value="1"/>
</dbReference>
<gene>
    <name evidence="1" type="ORF">TRITD_2Bv1G222900</name>
</gene>
<evidence type="ECO:0000313" key="2">
    <source>
        <dbReference type="Proteomes" id="UP000324705"/>
    </source>
</evidence>
<proteinExistence type="predicted"/>
<reference evidence="1 2" key="1">
    <citation type="submission" date="2017-09" db="EMBL/GenBank/DDBJ databases">
        <authorList>
            <consortium name="International Durum Wheat Genome Sequencing Consortium (IDWGSC)"/>
            <person name="Milanesi L."/>
        </authorList>
    </citation>
    <scope>NUCLEOTIDE SEQUENCE [LARGE SCALE GENOMIC DNA]</scope>
    <source>
        <strain evidence="2">cv. Svevo</strain>
    </source>
</reference>
<name>A0A9R1RSH2_TRITD</name>
<dbReference type="SUPFAM" id="SSF53756">
    <property type="entry name" value="UDP-Glycosyltransferase/glycogen phosphorylase"/>
    <property type="match status" value="1"/>
</dbReference>